<evidence type="ECO:0000313" key="5">
    <source>
        <dbReference type="Proteomes" id="UP001142462"/>
    </source>
</evidence>
<dbReference type="GO" id="GO:0008270">
    <property type="term" value="F:zinc ion binding"/>
    <property type="evidence" value="ECO:0007669"/>
    <property type="project" value="InterPro"/>
</dbReference>
<dbReference type="GO" id="GO:0003676">
    <property type="term" value="F:nucleic acid binding"/>
    <property type="evidence" value="ECO:0007669"/>
    <property type="project" value="InterPro"/>
</dbReference>
<dbReference type="InterPro" id="IPR002711">
    <property type="entry name" value="HNH"/>
</dbReference>
<reference evidence="4" key="1">
    <citation type="journal article" date="2014" name="Int. J. Syst. Evol. Microbiol.">
        <title>Complete genome sequence of Corynebacterium casei LMG S-19264T (=DSM 44701T), isolated from a smear-ripened cheese.</title>
        <authorList>
            <consortium name="US DOE Joint Genome Institute (JGI-PGF)"/>
            <person name="Walter F."/>
            <person name="Albersmeier A."/>
            <person name="Kalinowski J."/>
            <person name="Ruckert C."/>
        </authorList>
    </citation>
    <scope>NUCLEOTIDE SEQUENCE</scope>
    <source>
        <strain evidence="4">VKM Ac-1020</strain>
    </source>
</reference>
<protein>
    <recommendedName>
        <fullName evidence="3">HNH nuclease domain-containing protein</fullName>
    </recommendedName>
</protein>
<gene>
    <name evidence="4" type="ORF">GCM10017576_02400</name>
</gene>
<feature type="region of interest" description="Disordered" evidence="2">
    <location>
        <begin position="272"/>
        <end position="320"/>
    </location>
</feature>
<sequence length="527" mass="55439">MSDGAVWGEGDGPSPTPGERAAVESAIEAIRAADRVIAHAQAARQMASASQVAWAQHERQVAAGGSSRAWAHRAVAEEIAAATHTPGRSVERQMNDATVLVSRFPVVRDRLAEGTVSLPHARTIVLCGDRLDAPAVRATYEVRVLERLDRVPMTAAALAEVARKVAQELDPVSISDRHKAARRRRRVGFRPGEDAMGAFDAEVANVLGVGMMDRIDQMAKTVLAARAAARRAGDPIALADDRTLGEIRADIFTDLTLTGTPTGHDHLYGATFPQTPEGDRAGGADAKTGDVGLGATTDGTGGAADPKAGDVGLGASPTDVTGSASGAGAMDGAGSAFGPAARPAAPPARRPVGLGAIRGSVHITIPATALADPTHRTEGATLAGAGPIPIIDAKQIAADATIWNRAFTDANTGVLLTVDQRFPTTAQRRFLKARDERCRFPGCRQAIRKHYVDVDHTHPHSRGGPTNVANLEYLCETHHMLEQMTEWTVTQGEGGVLEWTSPNGRVYTDTPPPVARFTPPDDEPPPF</sequence>
<evidence type="ECO:0000313" key="4">
    <source>
        <dbReference type="EMBL" id="GLJ60111.1"/>
    </source>
</evidence>
<dbReference type="Proteomes" id="UP001142462">
    <property type="component" value="Unassembled WGS sequence"/>
</dbReference>
<evidence type="ECO:0000256" key="2">
    <source>
        <dbReference type="SAM" id="MobiDB-lite"/>
    </source>
</evidence>
<dbReference type="GO" id="GO:0004519">
    <property type="term" value="F:endonuclease activity"/>
    <property type="evidence" value="ECO:0007669"/>
    <property type="project" value="InterPro"/>
</dbReference>
<comment type="caution">
    <text evidence="4">The sequence shown here is derived from an EMBL/GenBank/DDBJ whole genome shotgun (WGS) entry which is preliminary data.</text>
</comment>
<feature type="region of interest" description="Disordered" evidence="2">
    <location>
        <begin position="501"/>
        <end position="527"/>
    </location>
</feature>
<reference evidence="4" key="2">
    <citation type="submission" date="2023-01" db="EMBL/GenBank/DDBJ databases">
        <authorList>
            <person name="Sun Q."/>
            <person name="Evtushenko L."/>
        </authorList>
    </citation>
    <scope>NUCLEOTIDE SEQUENCE</scope>
    <source>
        <strain evidence="4">VKM Ac-1020</strain>
    </source>
</reference>
<evidence type="ECO:0000259" key="3">
    <source>
        <dbReference type="SMART" id="SM00507"/>
    </source>
</evidence>
<dbReference type="Gene3D" id="1.10.30.50">
    <property type="match status" value="1"/>
</dbReference>
<accession>A0A9W6H0J7</accession>
<dbReference type="AlphaFoldDB" id="A0A9W6H0J7"/>
<evidence type="ECO:0000256" key="1">
    <source>
        <dbReference type="ARBA" id="ARBA00023450"/>
    </source>
</evidence>
<dbReference type="InterPro" id="IPR003870">
    <property type="entry name" value="DUF222"/>
</dbReference>
<dbReference type="SMART" id="SM00507">
    <property type="entry name" value="HNHc"/>
    <property type="match status" value="1"/>
</dbReference>
<proteinExistence type="inferred from homology"/>
<comment type="similarity">
    <text evidence="1">Belongs to the Rv1128c/1148c/1588c/1702c/1945/3466 family.</text>
</comment>
<dbReference type="InterPro" id="IPR003615">
    <property type="entry name" value="HNH_nuc"/>
</dbReference>
<dbReference type="Pfam" id="PF02720">
    <property type="entry name" value="DUF222"/>
    <property type="match status" value="1"/>
</dbReference>
<name>A0A9W6H0J7_9MICO</name>
<organism evidence="4 5">
    <name type="scientific">Microbacterium barkeri</name>
    <dbReference type="NCBI Taxonomy" id="33917"/>
    <lineage>
        <taxon>Bacteria</taxon>
        <taxon>Bacillati</taxon>
        <taxon>Actinomycetota</taxon>
        <taxon>Actinomycetes</taxon>
        <taxon>Micrococcales</taxon>
        <taxon>Microbacteriaceae</taxon>
        <taxon>Microbacterium</taxon>
    </lineage>
</organism>
<feature type="compositionally biased region" description="Low complexity" evidence="2">
    <location>
        <begin position="289"/>
        <end position="310"/>
    </location>
</feature>
<dbReference type="EMBL" id="BSEJ01000001">
    <property type="protein sequence ID" value="GLJ60111.1"/>
    <property type="molecule type" value="Genomic_DNA"/>
</dbReference>
<dbReference type="Pfam" id="PF01844">
    <property type="entry name" value="HNH"/>
    <property type="match status" value="1"/>
</dbReference>
<feature type="domain" description="HNH nuclease" evidence="3">
    <location>
        <begin position="426"/>
        <end position="480"/>
    </location>
</feature>
<keyword evidence="5" id="KW-1185">Reference proteome</keyword>
<dbReference type="CDD" id="cd00085">
    <property type="entry name" value="HNHc"/>
    <property type="match status" value="1"/>
</dbReference>